<keyword evidence="1" id="KW-1133">Transmembrane helix</keyword>
<feature type="transmembrane region" description="Helical" evidence="1">
    <location>
        <begin position="12"/>
        <end position="30"/>
    </location>
</feature>
<evidence type="ECO:0000313" key="2">
    <source>
        <dbReference type="EMBL" id="QAA82180.1"/>
    </source>
</evidence>
<gene>
    <name evidence="2" type="ORF">EI546_10795</name>
</gene>
<feature type="transmembrane region" description="Helical" evidence="1">
    <location>
        <begin position="76"/>
        <end position="106"/>
    </location>
</feature>
<dbReference type="KEGG" id="aev:EI546_10795"/>
<dbReference type="Pfam" id="PF19992">
    <property type="entry name" value="DUF6427"/>
    <property type="match status" value="1"/>
</dbReference>
<accession>A0A410G4I7</accession>
<sequence>MLTSFFGNSKPAHFLLLGVIIASAFIWTLFQAPMMEISVGYILFQAFLLGVIIIGIILLDFIVSKNHLTRRNAYSILFYSCFIIMFPIFFLHSEIILANFFILLAIRRIISLRNDSNSEKKILDAALWITLASLFYFWSLLLFLPLWIAVIQKPNLTYKQMLIPIVGFFAVIIINTAFQLLIHDSVSWLIHWKQNISYDFSLYNSAKIFVPITLLSGLLVWTGFYRLQRLGSIPLKERPNYWMIFIITLVSFVIALCSPIKDGSEMIFLFAPTAILCAKYMEGIQGDIYRAKDKVEVWFKEIILWIVVVFGFVFMVL</sequence>
<evidence type="ECO:0008006" key="4">
    <source>
        <dbReference type="Google" id="ProtNLM"/>
    </source>
</evidence>
<feature type="transmembrane region" description="Helical" evidence="1">
    <location>
        <begin position="297"/>
        <end position="316"/>
    </location>
</feature>
<name>A0A410G4I7_9FLAO</name>
<dbReference type="RefSeq" id="WP_128250553.1">
    <property type="nucleotide sequence ID" value="NZ_CP034951.1"/>
</dbReference>
<feature type="transmembrane region" description="Helical" evidence="1">
    <location>
        <begin position="202"/>
        <end position="221"/>
    </location>
</feature>
<dbReference type="OrthoDB" id="1439867at2"/>
<proteinExistence type="predicted"/>
<keyword evidence="1" id="KW-0812">Transmembrane</keyword>
<dbReference type="InterPro" id="IPR045625">
    <property type="entry name" value="DUF6427"/>
</dbReference>
<evidence type="ECO:0000256" key="1">
    <source>
        <dbReference type="SAM" id="Phobius"/>
    </source>
</evidence>
<dbReference type="AlphaFoldDB" id="A0A410G4I7"/>
<evidence type="ECO:0000313" key="3">
    <source>
        <dbReference type="Proteomes" id="UP000285517"/>
    </source>
</evidence>
<dbReference type="EMBL" id="CP034951">
    <property type="protein sequence ID" value="QAA82180.1"/>
    <property type="molecule type" value="Genomic_DNA"/>
</dbReference>
<feature type="transmembrane region" description="Helical" evidence="1">
    <location>
        <begin position="126"/>
        <end position="150"/>
    </location>
</feature>
<feature type="transmembrane region" description="Helical" evidence="1">
    <location>
        <begin position="162"/>
        <end position="182"/>
    </location>
</feature>
<feature type="transmembrane region" description="Helical" evidence="1">
    <location>
        <begin position="241"/>
        <end position="261"/>
    </location>
</feature>
<reference evidence="2 3" key="1">
    <citation type="submission" date="2019-01" db="EMBL/GenBank/DDBJ databases">
        <title>Complete genome sequencing of Aequorivita sp. H23M31.</title>
        <authorList>
            <person name="Bae J.-W."/>
        </authorList>
    </citation>
    <scope>NUCLEOTIDE SEQUENCE [LARGE SCALE GENOMIC DNA]</scope>
    <source>
        <strain evidence="2 3">H23M31</strain>
    </source>
</reference>
<protein>
    <recommendedName>
        <fullName evidence="4">Beta-carotene 15,15'-monooxygenase</fullName>
    </recommendedName>
</protein>
<keyword evidence="1" id="KW-0472">Membrane</keyword>
<organism evidence="2 3">
    <name type="scientific">Aequorivita ciconiae</name>
    <dbReference type="NCBI Taxonomy" id="2494375"/>
    <lineage>
        <taxon>Bacteria</taxon>
        <taxon>Pseudomonadati</taxon>
        <taxon>Bacteroidota</taxon>
        <taxon>Flavobacteriia</taxon>
        <taxon>Flavobacteriales</taxon>
        <taxon>Flavobacteriaceae</taxon>
        <taxon>Aequorivita</taxon>
    </lineage>
</organism>
<feature type="transmembrane region" description="Helical" evidence="1">
    <location>
        <begin position="267"/>
        <end position="285"/>
    </location>
</feature>
<feature type="transmembrane region" description="Helical" evidence="1">
    <location>
        <begin position="42"/>
        <end position="64"/>
    </location>
</feature>
<dbReference type="Proteomes" id="UP000285517">
    <property type="component" value="Chromosome"/>
</dbReference>
<keyword evidence="3" id="KW-1185">Reference proteome</keyword>